<accession>A0A3A3YZL2</accession>
<feature type="domain" description="OB" evidence="1">
    <location>
        <begin position="49"/>
        <end position="121"/>
    </location>
</feature>
<dbReference type="OrthoDB" id="3268233at2"/>
<dbReference type="SUPFAM" id="SSF50249">
    <property type="entry name" value="Nucleic acid-binding proteins"/>
    <property type="match status" value="1"/>
</dbReference>
<dbReference type="Proteomes" id="UP000265614">
    <property type="component" value="Unassembled WGS sequence"/>
</dbReference>
<dbReference type="RefSeq" id="WP_119949993.1">
    <property type="nucleotide sequence ID" value="NZ_QZEZ01000003.1"/>
</dbReference>
<dbReference type="PIRSF" id="PIRSF006910">
    <property type="entry name" value="NA_bind_Rv2694c_prd"/>
    <property type="match status" value="1"/>
</dbReference>
<reference evidence="2 3" key="1">
    <citation type="submission" date="2018-09" db="EMBL/GenBank/DDBJ databases">
        <title>YIM 75000 draft genome.</title>
        <authorList>
            <person name="Tang S."/>
            <person name="Feng Y."/>
        </authorList>
    </citation>
    <scope>NUCLEOTIDE SEQUENCE [LARGE SCALE GENOMIC DNA]</scope>
    <source>
        <strain evidence="2 3">YIM 75000</strain>
    </source>
</reference>
<sequence length="130" mass="13910">MSVAAPSRLRRALARFASSPQELEAEELRTTCTVVGATPVAELAARQRVTVAGTLRTVTLRPRAGVPALVAELYDGSGTMDVVWLGRRQIPGIVPGRPVVAHGLVSCEEGRPTMYNPRYELRCTGPAQDG</sequence>
<protein>
    <submittedName>
        <fullName evidence="2">DNA-binding protein</fullName>
    </submittedName>
</protein>
<proteinExistence type="predicted"/>
<dbReference type="GO" id="GO:0003677">
    <property type="term" value="F:DNA binding"/>
    <property type="evidence" value="ECO:0007669"/>
    <property type="project" value="UniProtKB-KW"/>
</dbReference>
<gene>
    <name evidence="2" type="ORF">D5H78_08320</name>
</gene>
<keyword evidence="3" id="KW-1185">Reference proteome</keyword>
<dbReference type="InterPro" id="IPR004365">
    <property type="entry name" value="NA-bd_OB_tRNA"/>
</dbReference>
<dbReference type="CDD" id="cd04488">
    <property type="entry name" value="RecG_wedge_OBF"/>
    <property type="match status" value="1"/>
</dbReference>
<evidence type="ECO:0000313" key="2">
    <source>
        <dbReference type="EMBL" id="RJK96261.1"/>
    </source>
</evidence>
<comment type="caution">
    <text evidence="2">The sequence shown here is derived from an EMBL/GenBank/DDBJ whole genome shotgun (WGS) entry which is preliminary data.</text>
</comment>
<dbReference type="Gene3D" id="2.40.50.140">
    <property type="entry name" value="Nucleic acid-binding proteins"/>
    <property type="match status" value="1"/>
</dbReference>
<dbReference type="Pfam" id="PF01336">
    <property type="entry name" value="tRNA_anti-codon"/>
    <property type="match status" value="1"/>
</dbReference>
<dbReference type="EMBL" id="QZEZ01000003">
    <property type="protein sequence ID" value="RJK96261.1"/>
    <property type="molecule type" value="Genomic_DNA"/>
</dbReference>
<dbReference type="AlphaFoldDB" id="A0A3A3YZL2"/>
<evidence type="ECO:0000313" key="3">
    <source>
        <dbReference type="Proteomes" id="UP000265614"/>
    </source>
</evidence>
<dbReference type="InterPro" id="IPR016499">
    <property type="entry name" value="NucleicA-bd_Rv2694c_prd"/>
</dbReference>
<organism evidence="2 3">
    <name type="scientific">Vallicoccus soli</name>
    <dbReference type="NCBI Taxonomy" id="2339232"/>
    <lineage>
        <taxon>Bacteria</taxon>
        <taxon>Bacillati</taxon>
        <taxon>Actinomycetota</taxon>
        <taxon>Actinomycetes</taxon>
        <taxon>Motilibacterales</taxon>
        <taxon>Vallicoccaceae</taxon>
        <taxon>Vallicoccus</taxon>
    </lineage>
</organism>
<evidence type="ECO:0000259" key="1">
    <source>
        <dbReference type="Pfam" id="PF01336"/>
    </source>
</evidence>
<dbReference type="InterPro" id="IPR012340">
    <property type="entry name" value="NA-bd_OB-fold"/>
</dbReference>
<keyword evidence="2" id="KW-0238">DNA-binding</keyword>
<name>A0A3A3YZL2_9ACTN</name>